<protein>
    <submittedName>
        <fullName evidence="2">Uncharacterized protein</fullName>
    </submittedName>
</protein>
<evidence type="ECO:0000313" key="3">
    <source>
        <dbReference type="Proteomes" id="UP000271974"/>
    </source>
</evidence>
<dbReference type="EMBL" id="RQTK01000007">
    <property type="protein sequence ID" value="RUS91737.1"/>
    <property type="molecule type" value="Genomic_DNA"/>
</dbReference>
<keyword evidence="3" id="KW-1185">Reference proteome</keyword>
<proteinExistence type="predicted"/>
<sequence length="781" mass="84071">MGQPKPAVTTQRVLHYPGKIPSISLGLPELPSGLRTTKAFSYKRQDLDFSLGPVITPPSSYRSSEGVAYSDHGTTVKVNVSSTMPGMPDSHYRDDDFMAIHCVSPALSTNVPVPPAGTPATFAHGSPTKSAPAGPLQQQYSWDTTRVTINWSQSALPPSPGVARGDSAQVARLLSTPQREGEGEGLERELTPGEDRALDTINETAREGAPAELAGGGATPVDTDTKHKAAEGDGATVPRATTLQLETSTLKRIGAGASPRKRSARSVESCPSPEQWPLVSESSFENLARPSVSEPALSARSDRRRPISRDSRKDLAARRAMDDNKMKTESPAPPPPSPEPKDHPGESRMRKDLRSRDSLTMAPLFEVAELDEGSPVRDESWRHPSRSTRAVGSKHSKKIEVTVPAESEDVAQDGEKAPEDKGDEMISQMTIMHVIPKGRRPGEKRGRELDRVQETFLNVDIPAEDVSSVKAEHGSSHQEDLSSNDTVVKSHTTGSEVSVTPRAGPPILEENTELGEGRQQEQGQELSVEGREKTETADQEEEYEKGETSNLDKSQTNVLNSYRDMLDVSDESPELLCDSARFVSHDQVSPVEGEELGGSHRFVLGELEGLGDDNDGTDAGGKPKGNISRKESLLGNLTRRLDKDSDGDVGEERDGESVYDDGDGTASGIEMKADENLTEPDTQPPGVFFFQGSTPSEDSSDGKTHGPEDAAENDAQEAKEKNKDEAAEAPSTVTDQPEQTNVGSGEEASDKTGAYQAEDNKDEQTTETNQDGPDLSTESEN</sequence>
<organism evidence="2 3">
    <name type="scientific">Elysia chlorotica</name>
    <name type="common">Eastern emerald elysia</name>
    <name type="synonym">Sea slug</name>
    <dbReference type="NCBI Taxonomy" id="188477"/>
    <lineage>
        <taxon>Eukaryota</taxon>
        <taxon>Metazoa</taxon>
        <taxon>Spiralia</taxon>
        <taxon>Lophotrochozoa</taxon>
        <taxon>Mollusca</taxon>
        <taxon>Gastropoda</taxon>
        <taxon>Heterobranchia</taxon>
        <taxon>Euthyneura</taxon>
        <taxon>Panpulmonata</taxon>
        <taxon>Sacoglossa</taxon>
        <taxon>Placobranchoidea</taxon>
        <taxon>Plakobranchidae</taxon>
        <taxon>Elysia</taxon>
    </lineage>
</organism>
<feature type="compositionally biased region" description="Polar residues" evidence="1">
    <location>
        <begin position="548"/>
        <end position="557"/>
    </location>
</feature>
<feature type="compositionally biased region" description="Basic and acidic residues" evidence="1">
    <location>
        <begin position="179"/>
        <end position="198"/>
    </location>
</feature>
<feature type="compositionally biased region" description="Polar residues" evidence="1">
    <location>
        <begin position="481"/>
        <end position="498"/>
    </location>
</feature>
<gene>
    <name evidence="2" type="ORF">EGW08_000563</name>
</gene>
<feature type="region of interest" description="Disordered" evidence="1">
    <location>
        <begin position="606"/>
        <end position="781"/>
    </location>
</feature>
<feature type="compositionally biased region" description="Basic and acidic residues" evidence="1">
    <location>
        <begin position="470"/>
        <end position="480"/>
    </location>
</feature>
<name>A0A433UCY9_ELYCH</name>
<feature type="compositionally biased region" description="Basic and acidic residues" evidence="1">
    <location>
        <begin position="339"/>
        <end position="357"/>
    </location>
</feature>
<feature type="compositionally biased region" description="Polar residues" evidence="1">
    <location>
        <begin position="239"/>
        <end position="250"/>
    </location>
</feature>
<feature type="compositionally biased region" description="Polar residues" evidence="1">
    <location>
        <begin position="766"/>
        <end position="781"/>
    </location>
</feature>
<evidence type="ECO:0000313" key="2">
    <source>
        <dbReference type="EMBL" id="RUS91737.1"/>
    </source>
</evidence>
<accession>A0A433UCY9</accession>
<dbReference type="Proteomes" id="UP000271974">
    <property type="component" value="Unassembled WGS sequence"/>
</dbReference>
<comment type="caution">
    <text evidence="2">The sequence shown here is derived from an EMBL/GenBank/DDBJ whole genome shotgun (WGS) entry which is preliminary data.</text>
</comment>
<dbReference type="AlphaFoldDB" id="A0A433UCY9"/>
<feature type="compositionally biased region" description="Basic and acidic residues" evidence="1">
    <location>
        <begin position="639"/>
        <end position="656"/>
    </location>
</feature>
<feature type="compositionally biased region" description="Basic and acidic residues" evidence="1">
    <location>
        <begin position="413"/>
        <end position="424"/>
    </location>
</feature>
<feature type="region of interest" description="Disordered" evidence="1">
    <location>
        <begin position="460"/>
        <end position="557"/>
    </location>
</feature>
<feature type="compositionally biased region" description="Basic and acidic residues" evidence="1">
    <location>
        <begin position="300"/>
        <end position="328"/>
    </location>
</feature>
<feature type="compositionally biased region" description="Polar residues" evidence="1">
    <location>
        <begin position="731"/>
        <end position="743"/>
    </location>
</feature>
<feature type="region of interest" description="Disordered" evidence="1">
    <location>
        <begin position="175"/>
        <end position="448"/>
    </location>
</feature>
<reference evidence="2 3" key="1">
    <citation type="submission" date="2019-01" db="EMBL/GenBank/DDBJ databases">
        <title>A draft genome assembly of the solar-powered sea slug Elysia chlorotica.</title>
        <authorList>
            <person name="Cai H."/>
            <person name="Li Q."/>
            <person name="Fang X."/>
            <person name="Li J."/>
            <person name="Curtis N.E."/>
            <person name="Altenburger A."/>
            <person name="Shibata T."/>
            <person name="Feng M."/>
            <person name="Maeda T."/>
            <person name="Schwartz J.A."/>
            <person name="Shigenobu S."/>
            <person name="Lundholm N."/>
            <person name="Nishiyama T."/>
            <person name="Yang H."/>
            <person name="Hasebe M."/>
            <person name="Li S."/>
            <person name="Pierce S.K."/>
            <person name="Wang J."/>
        </authorList>
    </citation>
    <scope>NUCLEOTIDE SEQUENCE [LARGE SCALE GENOMIC DNA]</scope>
    <source>
        <strain evidence="2">EC2010</strain>
        <tissue evidence="2">Whole organism of an adult</tissue>
    </source>
</reference>
<dbReference type="OrthoDB" id="10033658at2759"/>
<evidence type="ECO:0000256" key="1">
    <source>
        <dbReference type="SAM" id="MobiDB-lite"/>
    </source>
</evidence>
<feature type="compositionally biased region" description="Basic and acidic residues" evidence="1">
    <location>
        <begin position="716"/>
        <end position="726"/>
    </location>
</feature>